<dbReference type="GO" id="GO:0030154">
    <property type="term" value="P:cell differentiation"/>
    <property type="evidence" value="ECO:0007669"/>
    <property type="project" value="TreeGrafter"/>
</dbReference>
<dbReference type="InterPro" id="IPR051140">
    <property type="entry name" value="GATA_TF"/>
</dbReference>
<comment type="function">
    <text evidence="8">Transcriptional activator that specifically binds 5'-GATA-3' or 5'-GAT-3' motifs within gene promoters.</text>
</comment>
<reference evidence="12 13" key="1">
    <citation type="submission" date="2023-10" db="EMBL/GenBank/DDBJ databases">
        <title>Chromosome-scale genome assembly provides insights into flower coloration mechanisms of Canna indica.</title>
        <authorList>
            <person name="Li C."/>
        </authorList>
    </citation>
    <scope>NUCLEOTIDE SEQUENCE [LARGE SCALE GENOMIC DNA]</scope>
    <source>
        <tissue evidence="12">Flower</tissue>
    </source>
</reference>
<organism evidence="12 13">
    <name type="scientific">Canna indica</name>
    <name type="common">Indian-shot</name>
    <dbReference type="NCBI Taxonomy" id="4628"/>
    <lineage>
        <taxon>Eukaryota</taxon>
        <taxon>Viridiplantae</taxon>
        <taxon>Streptophyta</taxon>
        <taxon>Embryophyta</taxon>
        <taxon>Tracheophyta</taxon>
        <taxon>Spermatophyta</taxon>
        <taxon>Magnoliopsida</taxon>
        <taxon>Liliopsida</taxon>
        <taxon>Zingiberales</taxon>
        <taxon>Cannaceae</taxon>
        <taxon>Canna</taxon>
    </lineage>
</organism>
<dbReference type="PANTHER" id="PTHR45658:SF18">
    <property type="entry name" value="PROTEIN GAT2"/>
    <property type="match status" value="1"/>
</dbReference>
<evidence type="ECO:0000256" key="10">
    <source>
        <dbReference type="SAM" id="MobiDB-lite"/>
    </source>
</evidence>
<dbReference type="AlphaFoldDB" id="A0AAQ3JM25"/>
<gene>
    <name evidence="12" type="ORF">Cni_G00133</name>
</gene>
<dbReference type="Proteomes" id="UP001327560">
    <property type="component" value="Chromosome 1"/>
</dbReference>
<keyword evidence="3" id="KW-0479">Metal-binding</keyword>
<evidence type="ECO:0000256" key="9">
    <source>
        <dbReference type="PROSITE-ProRule" id="PRU00094"/>
    </source>
</evidence>
<comment type="subcellular location">
    <subcellularLocation>
        <location evidence="1 8">Nucleus</location>
    </subcellularLocation>
</comment>
<accession>A0AAQ3JM25</accession>
<dbReference type="InterPro" id="IPR000679">
    <property type="entry name" value="Znf_GATA"/>
</dbReference>
<evidence type="ECO:0000256" key="4">
    <source>
        <dbReference type="ARBA" id="ARBA00022771"/>
    </source>
</evidence>
<proteinExistence type="inferred from homology"/>
<comment type="similarity">
    <text evidence="2 8">Belongs to the type IV zinc-finger family. Class A subfamily.</text>
</comment>
<dbReference type="InterPro" id="IPR016679">
    <property type="entry name" value="TF_GATA_pln"/>
</dbReference>
<dbReference type="SUPFAM" id="SSF57716">
    <property type="entry name" value="Glucocorticoid receptor-like (DNA-binding domain)"/>
    <property type="match status" value="1"/>
</dbReference>
<dbReference type="Gene3D" id="3.30.50.10">
    <property type="entry name" value="Erythroid Transcription Factor GATA-1, subunit A"/>
    <property type="match status" value="1"/>
</dbReference>
<sequence>MAYMDGSDFLYDALYRGGNPQWVPEKKVDQFAIDDLLDFSSDHENDVGGLVTIRDDGFSGNSTDSSNGCDEGSPGNSTDSSAVTAVDESCSNSLPRFQMHHFGGIESFDARLSGDLYDPQIDELAELEWLSNFVEDSFSSEDFNKFDHHISGVNSTSSRTTTTSTVRSEVASHHVADGNATAQAATIPPEALVPGKVRSKRSRPGAAHGSWSSGRPTELPSAPMSFEPELVVPSSATSVGGTGKKTVKPKKKDPSASSSLAPAADGRKCFHCQTDKTPQWRTGPMGPKTLCNACGVRFKSGRLVPEYRPAASPTFVPSEHSNSHRKVLELRRQKELQQQLFHAGGGGASSFYDSPSPVAAVAGEFLIHGHDFRHLNY</sequence>
<dbReference type="FunFam" id="3.30.50.10:FF:000018">
    <property type="entry name" value="GATA transcription factor"/>
    <property type="match status" value="1"/>
</dbReference>
<dbReference type="InterPro" id="IPR013088">
    <property type="entry name" value="Znf_NHR/GATA"/>
</dbReference>
<dbReference type="GO" id="GO:0043565">
    <property type="term" value="F:sequence-specific DNA binding"/>
    <property type="evidence" value="ECO:0007669"/>
    <property type="project" value="InterPro"/>
</dbReference>
<evidence type="ECO:0000256" key="6">
    <source>
        <dbReference type="ARBA" id="ARBA00023159"/>
    </source>
</evidence>
<dbReference type="PANTHER" id="PTHR45658">
    <property type="entry name" value="GATA TRANSCRIPTION FACTOR"/>
    <property type="match status" value="1"/>
</dbReference>
<dbReference type="PROSITE" id="PS50114">
    <property type="entry name" value="GATA_ZN_FINGER_2"/>
    <property type="match status" value="1"/>
</dbReference>
<dbReference type="GO" id="GO:0008270">
    <property type="term" value="F:zinc ion binding"/>
    <property type="evidence" value="ECO:0007669"/>
    <property type="project" value="UniProtKB-KW"/>
</dbReference>
<feature type="region of interest" description="Disordered" evidence="10">
    <location>
        <begin position="177"/>
        <end position="264"/>
    </location>
</feature>
<keyword evidence="4 9" id="KW-0863">Zinc-finger</keyword>
<evidence type="ECO:0000256" key="1">
    <source>
        <dbReference type="ARBA" id="ARBA00004123"/>
    </source>
</evidence>
<dbReference type="Pfam" id="PF00320">
    <property type="entry name" value="GATA"/>
    <property type="match status" value="1"/>
</dbReference>
<keyword evidence="8" id="KW-0238">DNA-binding</keyword>
<evidence type="ECO:0000256" key="3">
    <source>
        <dbReference type="ARBA" id="ARBA00022723"/>
    </source>
</evidence>
<keyword evidence="5" id="KW-0862">Zinc</keyword>
<dbReference type="PIRSF" id="PIRSF016992">
    <property type="entry name" value="TF_GATA_plant"/>
    <property type="match status" value="1"/>
</dbReference>
<dbReference type="GO" id="GO:0005634">
    <property type="term" value="C:nucleus"/>
    <property type="evidence" value="ECO:0007669"/>
    <property type="project" value="UniProtKB-SubCell"/>
</dbReference>
<evidence type="ECO:0000256" key="2">
    <source>
        <dbReference type="ARBA" id="ARBA00005694"/>
    </source>
</evidence>
<evidence type="ECO:0000256" key="5">
    <source>
        <dbReference type="ARBA" id="ARBA00022833"/>
    </source>
</evidence>
<keyword evidence="7 8" id="KW-0539">Nucleus</keyword>
<feature type="compositionally biased region" description="Low complexity" evidence="10">
    <location>
        <begin position="255"/>
        <end position="264"/>
    </location>
</feature>
<feature type="region of interest" description="Disordered" evidence="10">
    <location>
        <begin position="58"/>
        <end position="84"/>
    </location>
</feature>
<keyword evidence="8" id="KW-0804">Transcription</keyword>
<protein>
    <recommendedName>
        <fullName evidence="8">GATA transcription factor</fullName>
    </recommendedName>
</protein>
<dbReference type="GO" id="GO:0045893">
    <property type="term" value="P:positive regulation of DNA-templated transcription"/>
    <property type="evidence" value="ECO:0007669"/>
    <property type="project" value="InterPro"/>
</dbReference>
<evidence type="ECO:0000256" key="7">
    <source>
        <dbReference type="ARBA" id="ARBA00023242"/>
    </source>
</evidence>
<dbReference type="EMBL" id="CP136890">
    <property type="protein sequence ID" value="WOK91442.1"/>
    <property type="molecule type" value="Genomic_DNA"/>
</dbReference>
<evidence type="ECO:0000256" key="8">
    <source>
        <dbReference type="PIRNR" id="PIRNR016992"/>
    </source>
</evidence>
<name>A0AAQ3JM25_9LILI</name>
<dbReference type="PROSITE" id="PS00344">
    <property type="entry name" value="GATA_ZN_FINGER_1"/>
    <property type="match status" value="1"/>
</dbReference>
<keyword evidence="6 8" id="KW-0010">Activator</keyword>
<dbReference type="CDD" id="cd00202">
    <property type="entry name" value="ZnF_GATA"/>
    <property type="match status" value="1"/>
</dbReference>
<evidence type="ECO:0000313" key="13">
    <source>
        <dbReference type="Proteomes" id="UP001327560"/>
    </source>
</evidence>
<evidence type="ECO:0000259" key="11">
    <source>
        <dbReference type="PROSITE" id="PS50114"/>
    </source>
</evidence>
<feature type="compositionally biased region" description="Polar residues" evidence="10">
    <location>
        <begin position="59"/>
        <end position="84"/>
    </location>
</feature>
<keyword evidence="13" id="KW-1185">Reference proteome</keyword>
<keyword evidence="8" id="KW-0805">Transcription regulation</keyword>
<dbReference type="SMART" id="SM00401">
    <property type="entry name" value="ZnF_GATA"/>
    <property type="match status" value="1"/>
</dbReference>
<evidence type="ECO:0000313" key="12">
    <source>
        <dbReference type="EMBL" id="WOK91442.1"/>
    </source>
</evidence>
<feature type="domain" description="GATA-type" evidence="11">
    <location>
        <begin position="263"/>
        <end position="299"/>
    </location>
</feature>